<reference evidence="2 3" key="1">
    <citation type="submission" date="2024-03" db="EMBL/GenBank/DDBJ databases">
        <title>Human intestinal bacterial collection.</title>
        <authorList>
            <person name="Pauvert C."/>
            <person name="Hitch T.C.A."/>
            <person name="Clavel T."/>
        </authorList>
    </citation>
    <scope>NUCLEOTIDE SEQUENCE [LARGE SCALE GENOMIC DNA]</scope>
    <source>
        <strain evidence="2 3">CLA-AP-H34</strain>
    </source>
</reference>
<dbReference type="RefSeq" id="WP_349139118.1">
    <property type="nucleotide sequence ID" value="NZ_JBBMFT010000001.1"/>
</dbReference>
<organism evidence="2 3">
    <name type="scientific">Flavonifractor hominis</name>
    <dbReference type="NCBI Taxonomy" id="3133178"/>
    <lineage>
        <taxon>Bacteria</taxon>
        <taxon>Bacillati</taxon>
        <taxon>Bacillota</taxon>
        <taxon>Clostridia</taxon>
        <taxon>Eubacteriales</taxon>
        <taxon>Oscillospiraceae</taxon>
        <taxon>Flavonifractor</taxon>
    </lineage>
</organism>
<comment type="caution">
    <text evidence="2">The sequence shown here is derived from an EMBL/GenBank/DDBJ whole genome shotgun (WGS) entry which is preliminary data.</text>
</comment>
<dbReference type="InterPro" id="IPR029039">
    <property type="entry name" value="Flavoprotein-like_sf"/>
</dbReference>
<dbReference type="Proteomes" id="UP001440599">
    <property type="component" value="Unassembled WGS sequence"/>
</dbReference>
<dbReference type="PANTHER" id="PTHR38030:SF2">
    <property type="entry name" value="PROTOPORPHYRINOGEN IX DEHYDROGENASE [QUINONE]"/>
    <property type="match status" value="1"/>
</dbReference>
<dbReference type="Gene3D" id="3.40.50.360">
    <property type="match status" value="1"/>
</dbReference>
<keyword evidence="3" id="KW-1185">Reference proteome</keyword>
<gene>
    <name evidence="2" type="ORF">WMO45_02715</name>
</gene>
<dbReference type="InterPro" id="IPR026816">
    <property type="entry name" value="Flavodoxin_dom"/>
</dbReference>
<feature type="domain" description="Flavodoxin" evidence="1">
    <location>
        <begin position="7"/>
        <end position="86"/>
    </location>
</feature>
<protein>
    <submittedName>
        <fullName evidence="2">Flavodoxin family protein</fullName>
    </submittedName>
</protein>
<evidence type="ECO:0000259" key="1">
    <source>
        <dbReference type="Pfam" id="PF12724"/>
    </source>
</evidence>
<dbReference type="SUPFAM" id="SSF52218">
    <property type="entry name" value="Flavoproteins"/>
    <property type="match status" value="1"/>
</dbReference>
<proteinExistence type="predicted"/>
<dbReference type="EMBL" id="JBBMFT010000001">
    <property type="protein sequence ID" value="MEQ2455421.1"/>
    <property type="molecule type" value="Genomic_DNA"/>
</dbReference>
<accession>A0ABV1EP75</accession>
<evidence type="ECO:0000313" key="3">
    <source>
        <dbReference type="Proteomes" id="UP001440599"/>
    </source>
</evidence>
<dbReference type="InterPro" id="IPR052200">
    <property type="entry name" value="Protoporphyrinogen_IX_DH"/>
</dbReference>
<name>A0ABV1EP75_9FIRM</name>
<dbReference type="Pfam" id="PF12724">
    <property type="entry name" value="Flavodoxin_5"/>
    <property type="match status" value="1"/>
</dbReference>
<evidence type="ECO:0000313" key="2">
    <source>
        <dbReference type="EMBL" id="MEQ2455421.1"/>
    </source>
</evidence>
<sequence>MKTAICYYSRHHGNTLTVLKAMAQVGEVDLIDVTVRQVVHLEEYDCIGFASGIYGFEFQKAVVEFARQYLPQGKPVFFVYTYGGAKGNGAKSLTEIAKEKGCPVLGEFSCKGYDTFGPFKLVGGIAKGRPNAQDLEDACCFFRQIQDRLS</sequence>
<dbReference type="PANTHER" id="PTHR38030">
    <property type="entry name" value="PROTOPORPHYRINOGEN IX DEHYDROGENASE [MENAQUINONE]"/>
    <property type="match status" value="1"/>
</dbReference>